<dbReference type="GO" id="GO:0006355">
    <property type="term" value="P:regulation of DNA-templated transcription"/>
    <property type="evidence" value="ECO:0007669"/>
    <property type="project" value="InterPro"/>
</dbReference>
<dbReference type="PANTHER" id="PTHR44083">
    <property type="entry name" value="TOPLESS-RELATED PROTEIN 1-RELATED"/>
    <property type="match status" value="1"/>
</dbReference>
<name>A0A9K3E566_HELAN</name>
<sequence>MWRPKEITEPSQLRSLRLPDSLLPVKVIRLMYTHSGSGVLALAYNAIHKLWRWHKNEQNPTPNATVDIAPQIWQPPSGILMTNDIKDANTDDTIPRFALSKNNSYVLSGEGKSHSSTCQISM</sequence>
<dbReference type="EMBL" id="MNCJ02000330">
    <property type="protein sequence ID" value="KAF5766607.1"/>
    <property type="molecule type" value="Genomic_DNA"/>
</dbReference>
<protein>
    <submittedName>
        <fullName evidence="1">Topless family protein</fullName>
    </submittedName>
</protein>
<accession>A0A9K3E566</accession>
<dbReference type="InterPro" id="IPR027728">
    <property type="entry name" value="Topless_fam"/>
</dbReference>
<gene>
    <name evidence="1" type="ORF">HanXRQr2_Chr15g0717371</name>
</gene>
<dbReference type="Gramene" id="mRNA:HanXRQr2_Chr15g0717371">
    <property type="protein sequence ID" value="mRNA:HanXRQr2_Chr15g0717371"/>
    <property type="gene ID" value="HanXRQr2_Chr15g0717371"/>
</dbReference>
<dbReference type="Proteomes" id="UP000215914">
    <property type="component" value="Unassembled WGS sequence"/>
</dbReference>
<keyword evidence="2" id="KW-1185">Reference proteome</keyword>
<evidence type="ECO:0000313" key="2">
    <source>
        <dbReference type="Proteomes" id="UP000215914"/>
    </source>
</evidence>
<evidence type="ECO:0000313" key="1">
    <source>
        <dbReference type="EMBL" id="KAF5766607.1"/>
    </source>
</evidence>
<proteinExistence type="predicted"/>
<dbReference type="PANTHER" id="PTHR44083:SF48">
    <property type="entry name" value="TOPLESS-RELATED PROTEIN 4"/>
    <property type="match status" value="1"/>
</dbReference>
<reference evidence="1" key="1">
    <citation type="journal article" date="2017" name="Nature">
        <title>The sunflower genome provides insights into oil metabolism, flowering and Asterid evolution.</title>
        <authorList>
            <person name="Badouin H."/>
            <person name="Gouzy J."/>
            <person name="Grassa C.J."/>
            <person name="Murat F."/>
            <person name="Staton S.E."/>
            <person name="Cottret L."/>
            <person name="Lelandais-Briere C."/>
            <person name="Owens G.L."/>
            <person name="Carrere S."/>
            <person name="Mayjonade B."/>
            <person name="Legrand L."/>
            <person name="Gill N."/>
            <person name="Kane N.C."/>
            <person name="Bowers J.E."/>
            <person name="Hubner S."/>
            <person name="Bellec A."/>
            <person name="Berard A."/>
            <person name="Berges H."/>
            <person name="Blanchet N."/>
            <person name="Boniface M.C."/>
            <person name="Brunel D."/>
            <person name="Catrice O."/>
            <person name="Chaidir N."/>
            <person name="Claudel C."/>
            <person name="Donnadieu C."/>
            <person name="Faraut T."/>
            <person name="Fievet G."/>
            <person name="Helmstetter N."/>
            <person name="King M."/>
            <person name="Knapp S.J."/>
            <person name="Lai Z."/>
            <person name="Le Paslier M.C."/>
            <person name="Lippi Y."/>
            <person name="Lorenzon L."/>
            <person name="Mandel J.R."/>
            <person name="Marage G."/>
            <person name="Marchand G."/>
            <person name="Marquand E."/>
            <person name="Bret-Mestries E."/>
            <person name="Morien E."/>
            <person name="Nambeesan S."/>
            <person name="Nguyen T."/>
            <person name="Pegot-Espagnet P."/>
            <person name="Pouilly N."/>
            <person name="Raftis F."/>
            <person name="Sallet E."/>
            <person name="Schiex T."/>
            <person name="Thomas J."/>
            <person name="Vandecasteele C."/>
            <person name="Vares D."/>
            <person name="Vear F."/>
            <person name="Vautrin S."/>
            <person name="Crespi M."/>
            <person name="Mangin B."/>
            <person name="Burke J.M."/>
            <person name="Salse J."/>
            <person name="Munos S."/>
            <person name="Vincourt P."/>
            <person name="Rieseberg L.H."/>
            <person name="Langlade N.B."/>
        </authorList>
    </citation>
    <scope>NUCLEOTIDE SEQUENCE</scope>
    <source>
        <tissue evidence="1">Leaves</tissue>
    </source>
</reference>
<comment type="caution">
    <text evidence="1">The sequence shown here is derived from an EMBL/GenBank/DDBJ whole genome shotgun (WGS) entry which is preliminary data.</text>
</comment>
<reference evidence="1" key="2">
    <citation type="submission" date="2020-06" db="EMBL/GenBank/DDBJ databases">
        <title>Helianthus annuus Genome sequencing and assembly Release 2.</title>
        <authorList>
            <person name="Gouzy J."/>
            <person name="Langlade N."/>
            <person name="Munos S."/>
        </authorList>
    </citation>
    <scope>NUCLEOTIDE SEQUENCE</scope>
    <source>
        <tissue evidence="1">Leaves</tissue>
    </source>
</reference>
<dbReference type="AlphaFoldDB" id="A0A9K3E566"/>
<organism evidence="1 2">
    <name type="scientific">Helianthus annuus</name>
    <name type="common">Common sunflower</name>
    <dbReference type="NCBI Taxonomy" id="4232"/>
    <lineage>
        <taxon>Eukaryota</taxon>
        <taxon>Viridiplantae</taxon>
        <taxon>Streptophyta</taxon>
        <taxon>Embryophyta</taxon>
        <taxon>Tracheophyta</taxon>
        <taxon>Spermatophyta</taxon>
        <taxon>Magnoliopsida</taxon>
        <taxon>eudicotyledons</taxon>
        <taxon>Gunneridae</taxon>
        <taxon>Pentapetalae</taxon>
        <taxon>asterids</taxon>
        <taxon>campanulids</taxon>
        <taxon>Asterales</taxon>
        <taxon>Asteraceae</taxon>
        <taxon>Asteroideae</taxon>
        <taxon>Heliantheae alliance</taxon>
        <taxon>Heliantheae</taxon>
        <taxon>Helianthus</taxon>
    </lineage>
</organism>